<evidence type="ECO:0000259" key="7">
    <source>
        <dbReference type="Pfam" id="PF07732"/>
    </source>
</evidence>
<dbReference type="Pfam" id="PF07731">
    <property type="entry name" value="Cu-oxidase_2"/>
    <property type="match status" value="1"/>
</dbReference>
<dbReference type="PANTHER" id="PTHR48267">
    <property type="entry name" value="CUPREDOXIN SUPERFAMILY PROTEIN"/>
    <property type="match status" value="1"/>
</dbReference>
<keyword evidence="4" id="KW-0732">Signal</keyword>
<dbReference type="InterPro" id="IPR002355">
    <property type="entry name" value="Cu_oxidase_Cu_BS"/>
</dbReference>
<dbReference type="CDD" id="cd04232">
    <property type="entry name" value="CuRO_1_CueO_FtsP"/>
    <property type="match status" value="1"/>
</dbReference>
<dbReference type="EMBL" id="UHIO01000001">
    <property type="protein sequence ID" value="SUP41741.1"/>
    <property type="molecule type" value="Genomic_DNA"/>
</dbReference>
<dbReference type="CDD" id="cd13867">
    <property type="entry name" value="CuRO_2_CueO_FtsP"/>
    <property type="match status" value="1"/>
</dbReference>
<dbReference type="GO" id="GO:0005507">
    <property type="term" value="F:copper ion binding"/>
    <property type="evidence" value="ECO:0007669"/>
    <property type="project" value="InterPro"/>
</dbReference>
<reference evidence="8 9" key="1">
    <citation type="submission" date="2018-06" db="EMBL/GenBank/DDBJ databases">
        <authorList>
            <consortium name="Pathogen Informatics"/>
            <person name="Doyle S."/>
        </authorList>
    </citation>
    <scope>NUCLEOTIDE SEQUENCE [LARGE SCALE GENOMIC DNA]</scope>
    <source>
        <strain evidence="8 9">NCTC12020</strain>
    </source>
</reference>
<comment type="similarity">
    <text evidence="1">Belongs to the multicopper oxidase family.</text>
</comment>
<dbReference type="GO" id="GO:0016491">
    <property type="term" value="F:oxidoreductase activity"/>
    <property type="evidence" value="ECO:0007669"/>
    <property type="project" value="UniProtKB-KW"/>
</dbReference>
<keyword evidence="2" id="KW-0479">Metal-binding</keyword>
<gene>
    <name evidence="8" type="primary">mco</name>
    <name evidence="8" type="ORF">NCTC12020_00656</name>
</gene>
<feature type="domain" description="Plastocyanin-like" evidence="6">
    <location>
        <begin position="427"/>
        <end position="542"/>
    </location>
</feature>
<dbReference type="EC" id="1.-.-.-" evidence="8"/>
<evidence type="ECO:0000259" key="6">
    <source>
        <dbReference type="Pfam" id="PF07731"/>
    </source>
</evidence>
<dbReference type="RefSeq" id="WP_115309886.1">
    <property type="nucleotide sequence ID" value="NZ_UHIO01000001.1"/>
</dbReference>
<feature type="signal peptide" evidence="4">
    <location>
        <begin position="1"/>
        <end position="27"/>
    </location>
</feature>
<name>A0A380NJB4_9FIRM</name>
<organism evidence="8 9">
    <name type="scientific">Veillonella criceti</name>
    <dbReference type="NCBI Taxonomy" id="103891"/>
    <lineage>
        <taxon>Bacteria</taxon>
        <taxon>Bacillati</taxon>
        <taxon>Bacillota</taxon>
        <taxon>Negativicutes</taxon>
        <taxon>Veillonellales</taxon>
        <taxon>Veillonellaceae</taxon>
        <taxon>Veillonella</taxon>
    </lineage>
</organism>
<accession>A0A380NJB4</accession>
<dbReference type="Pfam" id="PF07732">
    <property type="entry name" value="Cu-oxidase_3"/>
    <property type="match status" value="1"/>
</dbReference>
<dbReference type="AlphaFoldDB" id="A0A380NJB4"/>
<proteinExistence type="inferred from homology"/>
<evidence type="ECO:0000259" key="5">
    <source>
        <dbReference type="Pfam" id="PF00394"/>
    </source>
</evidence>
<dbReference type="PROSITE" id="PS00079">
    <property type="entry name" value="MULTICOPPER_OXIDASE1"/>
    <property type="match status" value="1"/>
</dbReference>
<dbReference type="PROSITE" id="PS00080">
    <property type="entry name" value="MULTICOPPER_OXIDASE2"/>
    <property type="match status" value="1"/>
</dbReference>
<dbReference type="InterPro" id="IPR011706">
    <property type="entry name" value="Cu-oxidase_C"/>
</dbReference>
<feature type="domain" description="Plastocyanin-like" evidence="7">
    <location>
        <begin position="133"/>
        <end position="244"/>
    </location>
</feature>
<dbReference type="PANTHER" id="PTHR48267:SF1">
    <property type="entry name" value="BILIRUBIN OXIDASE"/>
    <property type="match status" value="1"/>
</dbReference>
<dbReference type="SUPFAM" id="SSF49503">
    <property type="entry name" value="Cupredoxins"/>
    <property type="match status" value="3"/>
</dbReference>
<dbReference type="InterPro" id="IPR001117">
    <property type="entry name" value="Cu-oxidase_2nd"/>
</dbReference>
<dbReference type="Pfam" id="PF00394">
    <property type="entry name" value="Cu-oxidase"/>
    <property type="match status" value="1"/>
</dbReference>
<dbReference type="Proteomes" id="UP000255367">
    <property type="component" value="Unassembled WGS sequence"/>
</dbReference>
<evidence type="ECO:0000256" key="1">
    <source>
        <dbReference type="ARBA" id="ARBA00010609"/>
    </source>
</evidence>
<dbReference type="OrthoDB" id="9757546at2"/>
<sequence>MKRSYKQLLKSMLVASLVTGSVFTAYAHTNHEATSYCCESQEDGSQMMMAGSMHHKGMPHSQQNMHQGMMPIMHEIMQPGMPHHGMRHGVDDVVKFQTIQQAARPLAIPPLLEGTLNEQGRTVFNIVAQAGENQLKDGDATKTYGYNGNVLGPVLSMKQGDKVSIHLKNTLPEETTFHWHGLVVPSDVDGGPHHPIAANGGTGQIDFTVNQEASTAWFHPHAMGTTASQVYKGLAGLIRIEDEEQTKLGLPNTYGVDDIPVILQDRNFTVNNQWDYKTSYEADGVYGDTLLVNGTINPYFKVNAKIMRLRLLNGSNARNYTLQLSDGASFRQIASDGGLLETPVTMSTLTLAPGERAEVVMDFSKYEGQLPALVTADGTVVLAFERGTMSDRGTNIPQWQRHKNLTVNPNTLQESMMAKADKTVVMAGMAEAVTINGQKFSMDRIDLTSKLGSTEIWDIINADSAMMGMMHPFHIHGVQFEVVSRNGKPVAPNEQGFKDTIQVEPGETVRIKVHFTQPGVFMVHCHILEHEENGMMIQLLVK</sequence>
<keyword evidence="3 8" id="KW-0560">Oxidoreductase</keyword>
<keyword evidence="9" id="KW-1185">Reference proteome</keyword>
<evidence type="ECO:0000313" key="9">
    <source>
        <dbReference type="Proteomes" id="UP000255367"/>
    </source>
</evidence>
<dbReference type="InterPro" id="IPR045087">
    <property type="entry name" value="Cu-oxidase_fam"/>
</dbReference>
<dbReference type="InterPro" id="IPR008972">
    <property type="entry name" value="Cupredoxin"/>
</dbReference>
<dbReference type="Gene3D" id="2.60.40.420">
    <property type="entry name" value="Cupredoxins - blue copper proteins"/>
    <property type="match status" value="3"/>
</dbReference>
<dbReference type="InterPro" id="IPR011707">
    <property type="entry name" value="Cu-oxidase-like_N"/>
</dbReference>
<dbReference type="CDD" id="cd13890">
    <property type="entry name" value="CuRO_3_CueO_FtsP"/>
    <property type="match status" value="1"/>
</dbReference>
<evidence type="ECO:0000313" key="8">
    <source>
        <dbReference type="EMBL" id="SUP41741.1"/>
    </source>
</evidence>
<feature type="chain" id="PRO_5016788453" evidence="4">
    <location>
        <begin position="28"/>
        <end position="542"/>
    </location>
</feature>
<protein>
    <submittedName>
        <fullName evidence="8">Multicopper oxidase mco</fullName>
        <ecNumber evidence="8">1.-.-.-</ecNumber>
    </submittedName>
</protein>
<dbReference type="InterPro" id="IPR033138">
    <property type="entry name" value="Cu_oxidase_CS"/>
</dbReference>
<evidence type="ECO:0000256" key="4">
    <source>
        <dbReference type="SAM" id="SignalP"/>
    </source>
</evidence>
<evidence type="ECO:0000256" key="2">
    <source>
        <dbReference type="ARBA" id="ARBA00022723"/>
    </source>
</evidence>
<feature type="domain" description="Plastocyanin-like" evidence="5">
    <location>
        <begin position="287"/>
        <end position="365"/>
    </location>
</feature>
<evidence type="ECO:0000256" key="3">
    <source>
        <dbReference type="ARBA" id="ARBA00023002"/>
    </source>
</evidence>